<dbReference type="InterPro" id="IPR031389">
    <property type="entry name" value="RBIS"/>
</dbReference>
<dbReference type="Proteomes" id="UP000002254">
    <property type="component" value="Chromosome 29"/>
</dbReference>
<feature type="region of interest" description="Disordered" evidence="1">
    <location>
        <begin position="121"/>
        <end position="157"/>
    </location>
</feature>
<sequence length="285" mass="31383">MQGARRGIRSRVSRIAPWATQGSRLFLFFKVALRIQHLNKRTPTGKWLMRRKENSRLGWRGPTPCAQVRSAPSRVRQVRGWAGAQRGQVRGWAGERVGRCAAPPPGCGGWAGAQRGQVRSVGRCAAPPPGSAGGQSRPESAAEGGRADGLPGSEPRKRLSALRNIPPAREVQAWLHLQRPELAGAEGRSSIPPQTMAKNKLRGQKSRSVFHIASQKNFKSKNKAKPVTTNLKKINIVNDEKVNRVNKAFVDIQKELANFSKGLSLEPLQKQLVSRNPFLLLWLIS</sequence>
<organism evidence="2 3">
    <name type="scientific">Canis lupus familiaris</name>
    <name type="common">Dog</name>
    <name type="synonym">Canis familiaris</name>
    <dbReference type="NCBI Taxonomy" id="9615"/>
    <lineage>
        <taxon>Eukaryota</taxon>
        <taxon>Metazoa</taxon>
        <taxon>Chordata</taxon>
        <taxon>Craniata</taxon>
        <taxon>Vertebrata</taxon>
        <taxon>Euteleostomi</taxon>
        <taxon>Mammalia</taxon>
        <taxon>Eutheria</taxon>
        <taxon>Laurasiatheria</taxon>
        <taxon>Carnivora</taxon>
        <taxon>Caniformia</taxon>
        <taxon>Canidae</taxon>
        <taxon>Canis</taxon>
    </lineage>
</organism>
<reference evidence="2" key="2">
    <citation type="submission" date="2025-08" db="UniProtKB">
        <authorList>
            <consortium name="Ensembl"/>
        </authorList>
    </citation>
    <scope>IDENTIFICATION</scope>
</reference>
<reference evidence="2 3" key="1">
    <citation type="journal article" date="2005" name="Nature">
        <title>Genome sequence, comparative analysis and haplotype structure of the domestic dog.</title>
        <authorList>
            <consortium name="Broad Sequencing Platform"/>
            <person name="Lindblad-Toh K."/>
            <person name="Wade C.M."/>
            <person name="Mikkelsen T.S."/>
            <person name="Karlsson E.K."/>
            <person name="Jaffe D.B."/>
            <person name="Kamal M."/>
            <person name="Clamp M."/>
            <person name="Chang J.L."/>
            <person name="Kulbokas E.J. III"/>
            <person name="Zody M.C."/>
            <person name="Mauceli E."/>
            <person name="Xie X."/>
            <person name="Breen M."/>
            <person name="Wayne R.K."/>
            <person name="Ostrander E.A."/>
            <person name="Ponting C.P."/>
            <person name="Galibert F."/>
            <person name="Smith D.R."/>
            <person name="DeJong P.J."/>
            <person name="Kirkness E."/>
            <person name="Alvarez P."/>
            <person name="Biagi T."/>
            <person name="Brockman W."/>
            <person name="Butler J."/>
            <person name="Chin C.W."/>
            <person name="Cook A."/>
            <person name="Cuff J."/>
            <person name="Daly M.J."/>
            <person name="DeCaprio D."/>
            <person name="Gnerre S."/>
            <person name="Grabherr M."/>
            <person name="Kellis M."/>
            <person name="Kleber M."/>
            <person name="Bardeleben C."/>
            <person name="Goodstadt L."/>
            <person name="Heger A."/>
            <person name="Hitte C."/>
            <person name="Kim L."/>
            <person name="Koepfli K.P."/>
            <person name="Parker H.G."/>
            <person name="Pollinger J.P."/>
            <person name="Searle S.M."/>
            <person name="Sutter N.B."/>
            <person name="Thomas R."/>
            <person name="Webber C."/>
            <person name="Baldwin J."/>
            <person name="Abebe A."/>
            <person name="Abouelleil A."/>
            <person name="Aftuck L."/>
            <person name="Ait-Zahra M."/>
            <person name="Aldredge T."/>
            <person name="Allen N."/>
            <person name="An P."/>
            <person name="Anderson S."/>
            <person name="Antoine C."/>
            <person name="Arachchi H."/>
            <person name="Aslam A."/>
            <person name="Ayotte L."/>
            <person name="Bachantsang P."/>
            <person name="Barry A."/>
            <person name="Bayul T."/>
            <person name="Benamara M."/>
            <person name="Berlin A."/>
            <person name="Bessette D."/>
            <person name="Blitshteyn B."/>
            <person name="Bloom T."/>
            <person name="Blye J."/>
            <person name="Boguslavskiy L."/>
            <person name="Bonnet C."/>
            <person name="Boukhgalter B."/>
            <person name="Brown A."/>
            <person name="Cahill P."/>
            <person name="Calixte N."/>
            <person name="Camarata J."/>
            <person name="Cheshatsang Y."/>
            <person name="Chu J."/>
            <person name="Citroen M."/>
            <person name="Collymore A."/>
            <person name="Cooke P."/>
            <person name="Dawoe T."/>
            <person name="Daza R."/>
            <person name="Decktor K."/>
            <person name="DeGray S."/>
            <person name="Dhargay N."/>
            <person name="Dooley K."/>
            <person name="Dooley K."/>
            <person name="Dorje P."/>
            <person name="Dorjee K."/>
            <person name="Dorris L."/>
            <person name="Duffey N."/>
            <person name="Dupes A."/>
            <person name="Egbiremolen O."/>
            <person name="Elong R."/>
            <person name="Falk J."/>
            <person name="Farina A."/>
            <person name="Faro S."/>
            <person name="Ferguson D."/>
            <person name="Ferreira P."/>
            <person name="Fisher S."/>
            <person name="FitzGerald M."/>
            <person name="Foley K."/>
            <person name="Foley C."/>
            <person name="Franke A."/>
            <person name="Friedrich D."/>
            <person name="Gage D."/>
            <person name="Garber M."/>
            <person name="Gearin G."/>
            <person name="Giannoukos G."/>
            <person name="Goode T."/>
            <person name="Goyette A."/>
            <person name="Graham J."/>
            <person name="Grandbois E."/>
            <person name="Gyaltsen K."/>
            <person name="Hafez N."/>
            <person name="Hagopian D."/>
            <person name="Hagos B."/>
            <person name="Hall J."/>
            <person name="Healy C."/>
            <person name="Hegarty R."/>
            <person name="Honan T."/>
            <person name="Horn A."/>
            <person name="Houde N."/>
            <person name="Hughes L."/>
            <person name="Hunnicutt L."/>
            <person name="Husby M."/>
            <person name="Jester B."/>
            <person name="Jones C."/>
            <person name="Kamat A."/>
            <person name="Kanga B."/>
            <person name="Kells C."/>
            <person name="Khazanovich D."/>
            <person name="Kieu A.C."/>
            <person name="Kisner P."/>
            <person name="Kumar M."/>
            <person name="Lance K."/>
            <person name="Landers T."/>
            <person name="Lara M."/>
            <person name="Lee W."/>
            <person name="Leger J.P."/>
            <person name="Lennon N."/>
            <person name="Leuper L."/>
            <person name="LeVine S."/>
            <person name="Liu J."/>
            <person name="Liu X."/>
            <person name="Lokyitsang Y."/>
            <person name="Lokyitsang T."/>
            <person name="Lui A."/>
            <person name="Macdonald J."/>
            <person name="Major J."/>
            <person name="Marabella R."/>
            <person name="Maru K."/>
            <person name="Matthews C."/>
            <person name="McDonough S."/>
            <person name="Mehta T."/>
            <person name="Meldrim J."/>
            <person name="Melnikov A."/>
            <person name="Meneus L."/>
            <person name="Mihalev A."/>
            <person name="Mihova T."/>
            <person name="Miller K."/>
            <person name="Mittelman R."/>
            <person name="Mlenga V."/>
            <person name="Mulrain L."/>
            <person name="Munson G."/>
            <person name="Navidi A."/>
            <person name="Naylor J."/>
            <person name="Nguyen T."/>
            <person name="Nguyen N."/>
            <person name="Nguyen C."/>
            <person name="Nguyen T."/>
            <person name="Nicol R."/>
            <person name="Norbu N."/>
            <person name="Norbu C."/>
            <person name="Novod N."/>
            <person name="Nyima T."/>
            <person name="Olandt P."/>
            <person name="O'Neill B."/>
            <person name="O'Neill K."/>
            <person name="Osman S."/>
            <person name="Oyono L."/>
            <person name="Patti C."/>
            <person name="Perrin D."/>
            <person name="Phunkhang P."/>
            <person name="Pierre F."/>
            <person name="Priest M."/>
            <person name="Rachupka A."/>
            <person name="Raghuraman S."/>
            <person name="Rameau R."/>
            <person name="Ray V."/>
            <person name="Raymond C."/>
            <person name="Rege F."/>
            <person name="Rise C."/>
            <person name="Rogers J."/>
            <person name="Rogov P."/>
            <person name="Sahalie J."/>
            <person name="Settipalli S."/>
            <person name="Sharpe T."/>
            <person name="Shea T."/>
            <person name="Sheehan M."/>
            <person name="Sherpa N."/>
            <person name="Shi J."/>
            <person name="Shih D."/>
            <person name="Sloan J."/>
            <person name="Smith C."/>
            <person name="Sparrow T."/>
            <person name="Stalker J."/>
            <person name="Stange-Thomann N."/>
            <person name="Stavropoulos S."/>
            <person name="Stone C."/>
            <person name="Stone S."/>
            <person name="Sykes S."/>
            <person name="Tchuinga P."/>
            <person name="Tenzing P."/>
            <person name="Tesfaye S."/>
            <person name="Thoulutsang D."/>
            <person name="Thoulutsang Y."/>
            <person name="Topham K."/>
            <person name="Topping I."/>
            <person name="Tsamla T."/>
            <person name="Vassiliev H."/>
            <person name="Venkataraman V."/>
            <person name="Vo A."/>
            <person name="Wangchuk T."/>
            <person name="Wangdi T."/>
            <person name="Weiand M."/>
            <person name="Wilkinson J."/>
            <person name="Wilson A."/>
            <person name="Yadav S."/>
            <person name="Yang S."/>
            <person name="Yang X."/>
            <person name="Young G."/>
            <person name="Yu Q."/>
            <person name="Zainoun J."/>
            <person name="Zembek L."/>
            <person name="Zimmer A."/>
            <person name="Lander E.S."/>
        </authorList>
    </citation>
    <scope>NUCLEOTIDE SEQUENCE [LARGE SCALE GENOMIC DNA]</scope>
    <source>
        <strain evidence="2">Boxer</strain>
    </source>
</reference>
<proteinExistence type="predicted"/>
<gene>
    <name evidence="2" type="primary">RBIS</name>
</gene>
<dbReference type="PANTHER" id="PTHR35544">
    <property type="entry name" value="RIBOSOMAL BIOGENESIS FACTOR"/>
    <property type="match status" value="1"/>
</dbReference>
<evidence type="ECO:0000313" key="2">
    <source>
        <dbReference type="Ensembl" id="ENSCAFP00000050768.2"/>
    </source>
</evidence>
<evidence type="ECO:0000313" key="3">
    <source>
        <dbReference type="Proteomes" id="UP000002254"/>
    </source>
</evidence>
<feature type="region of interest" description="Disordered" evidence="1">
    <location>
        <begin position="184"/>
        <end position="205"/>
    </location>
</feature>
<name>A0A8P0T3D7_CANLF</name>
<dbReference type="Ensembl" id="ENSCAFT00000060363.2">
    <property type="protein sequence ID" value="ENSCAFP00000050768.2"/>
    <property type="gene ID" value="ENSCAFG00000042472.2"/>
</dbReference>
<evidence type="ECO:0000256" key="1">
    <source>
        <dbReference type="SAM" id="MobiDB-lite"/>
    </source>
</evidence>
<protein>
    <submittedName>
        <fullName evidence="2">Ribosomal biosis factor</fullName>
    </submittedName>
</protein>
<dbReference type="Pfam" id="PF15679">
    <property type="entry name" value="DUF4665"/>
    <property type="match status" value="1"/>
</dbReference>
<dbReference type="AlphaFoldDB" id="A0A8P0T3D7"/>
<dbReference type="OrthoDB" id="9802488at2759"/>
<dbReference type="GO" id="GO:0042254">
    <property type="term" value="P:ribosome biogenesis"/>
    <property type="evidence" value="ECO:0007669"/>
    <property type="project" value="InterPro"/>
</dbReference>
<dbReference type="PANTHER" id="PTHR35544:SF3">
    <property type="entry name" value="RIBOSOMAL BIOGENESIS FACTOR"/>
    <property type="match status" value="1"/>
</dbReference>
<accession>A0A8P0T3D7</accession>